<dbReference type="EC" id="3.2.1.18" evidence="3"/>
<dbReference type="GO" id="GO:0009313">
    <property type="term" value="P:oligosaccharide catabolic process"/>
    <property type="evidence" value="ECO:0007669"/>
    <property type="project" value="TreeGrafter"/>
</dbReference>
<gene>
    <name evidence="5" type="ORF">HNR21_004396</name>
</gene>
<reference evidence="5 6" key="1">
    <citation type="submission" date="2020-08" db="EMBL/GenBank/DDBJ databases">
        <title>Sequencing the genomes of 1000 actinobacteria strains.</title>
        <authorList>
            <person name="Klenk H.-P."/>
        </authorList>
    </citation>
    <scope>NUCLEOTIDE SEQUENCE [LARGE SCALE GENOMIC DNA]</scope>
    <source>
        <strain evidence="5 6">DSM 45823</strain>
    </source>
</reference>
<organism evidence="5 6">
    <name type="scientific">Thermomonospora cellulosilytica</name>
    <dbReference type="NCBI Taxonomy" id="1411118"/>
    <lineage>
        <taxon>Bacteria</taxon>
        <taxon>Bacillati</taxon>
        <taxon>Actinomycetota</taxon>
        <taxon>Actinomycetes</taxon>
        <taxon>Streptosporangiales</taxon>
        <taxon>Thermomonosporaceae</taxon>
        <taxon>Thermomonospora</taxon>
    </lineage>
</organism>
<evidence type="ECO:0000256" key="4">
    <source>
        <dbReference type="SAM" id="SignalP"/>
    </source>
</evidence>
<accession>A0A7W3N0X9</accession>
<comment type="catalytic activity">
    <reaction evidence="1">
        <text>Hydrolysis of alpha-(2-&gt;3)-, alpha-(2-&gt;6)-, alpha-(2-&gt;8)- glycosidic linkages of terminal sialic acid residues in oligosaccharides, glycoproteins, glycolipids, colominic acid and synthetic substrates.</text>
        <dbReference type="EC" id="3.2.1.18"/>
    </reaction>
</comment>
<sequence>MRKRPFPLITIGTAWAAALALVPTGTAAAAVRAGGPHGGPHGTTAISGTSPFTACTADHGFDEIDLSTEVEPWLAVNPRNPRHLVTIWQQDRRSYGNARGIIAGVSRDGGRTWRQVTLPGFTQCSGGTHNRSGGPWVSFAPNGDLYAVASSFSWPGESAVLVAKSTDGGDTWSEPAKVIGDDIAHAWNDKPSITAHPRDPRQVFAVWNRRVIPTDEHDTMLARSRDGGRTWEEPVSIYRSERGHQATIGNQIVVLPDGSLVNVFVENEFPIGGPPMPPADLPERVRVVRSSDGGRTWSPAVTISEHELNAPKLPDDGTSPVPQPGIIPDIAVNERTGDLHVVWAEDGLSRSRSAIGYAASRDGGRTWTRPRKINQTPDSEPGGNGQAFLPQVDVAGNGTVAVTYYDFRRNTDAAGTPTDLWMVTCNAGAACLAGKRPWRERHLAGSFNMERATNWDGPYLGGYYALTHSPGWFLSAYVATTERPDNKQDVFFTRTPAR</sequence>
<comment type="caution">
    <text evidence="5">The sequence shown here is derived from an EMBL/GenBank/DDBJ whole genome shotgun (WGS) entry which is preliminary data.</text>
</comment>
<evidence type="ECO:0000256" key="2">
    <source>
        <dbReference type="ARBA" id="ARBA00009348"/>
    </source>
</evidence>
<dbReference type="InterPro" id="IPR026856">
    <property type="entry name" value="Sialidase_fam"/>
</dbReference>
<proteinExistence type="inferred from homology"/>
<dbReference type="GO" id="GO:0006689">
    <property type="term" value="P:ganglioside catabolic process"/>
    <property type="evidence" value="ECO:0007669"/>
    <property type="project" value="TreeGrafter"/>
</dbReference>
<dbReference type="Gene3D" id="2.120.10.10">
    <property type="match status" value="2"/>
</dbReference>
<evidence type="ECO:0000313" key="5">
    <source>
        <dbReference type="EMBL" id="MBA9005514.1"/>
    </source>
</evidence>
<dbReference type="InterPro" id="IPR036278">
    <property type="entry name" value="Sialidase_sf"/>
</dbReference>
<feature type="chain" id="PRO_5030507488" description="exo-alpha-sialidase" evidence="4">
    <location>
        <begin position="30"/>
        <end position="498"/>
    </location>
</feature>
<dbReference type="GO" id="GO:0005737">
    <property type="term" value="C:cytoplasm"/>
    <property type="evidence" value="ECO:0007669"/>
    <property type="project" value="TreeGrafter"/>
</dbReference>
<feature type="signal peptide" evidence="4">
    <location>
        <begin position="1"/>
        <end position="29"/>
    </location>
</feature>
<dbReference type="PANTHER" id="PTHR10628:SF30">
    <property type="entry name" value="EXO-ALPHA-SIALIDASE"/>
    <property type="match status" value="1"/>
</dbReference>
<dbReference type="PANTHER" id="PTHR10628">
    <property type="entry name" value="SIALIDASE"/>
    <property type="match status" value="1"/>
</dbReference>
<dbReference type="GO" id="GO:0016020">
    <property type="term" value="C:membrane"/>
    <property type="evidence" value="ECO:0007669"/>
    <property type="project" value="TreeGrafter"/>
</dbReference>
<name>A0A7W3N0X9_9ACTN</name>
<dbReference type="AlphaFoldDB" id="A0A7W3N0X9"/>
<dbReference type="SUPFAM" id="SSF50939">
    <property type="entry name" value="Sialidases"/>
    <property type="match status" value="1"/>
</dbReference>
<dbReference type="RefSeq" id="WP_182706685.1">
    <property type="nucleotide sequence ID" value="NZ_JACJII010000001.1"/>
</dbReference>
<dbReference type="EMBL" id="JACJII010000001">
    <property type="protein sequence ID" value="MBA9005514.1"/>
    <property type="molecule type" value="Genomic_DNA"/>
</dbReference>
<dbReference type="GO" id="GO:0004308">
    <property type="term" value="F:exo-alpha-sialidase activity"/>
    <property type="evidence" value="ECO:0007669"/>
    <property type="project" value="UniProtKB-EC"/>
</dbReference>
<keyword evidence="6" id="KW-1185">Reference proteome</keyword>
<dbReference type="Proteomes" id="UP000539313">
    <property type="component" value="Unassembled WGS sequence"/>
</dbReference>
<evidence type="ECO:0000256" key="1">
    <source>
        <dbReference type="ARBA" id="ARBA00000427"/>
    </source>
</evidence>
<evidence type="ECO:0000313" key="6">
    <source>
        <dbReference type="Proteomes" id="UP000539313"/>
    </source>
</evidence>
<keyword evidence="4" id="KW-0732">Signal</keyword>
<dbReference type="CDD" id="cd15482">
    <property type="entry name" value="Sialidase_non-viral"/>
    <property type="match status" value="1"/>
</dbReference>
<evidence type="ECO:0000256" key="3">
    <source>
        <dbReference type="ARBA" id="ARBA00012733"/>
    </source>
</evidence>
<comment type="similarity">
    <text evidence="2">Belongs to the glycosyl hydrolase 33 family.</text>
</comment>
<protein>
    <recommendedName>
        <fullName evidence="3">exo-alpha-sialidase</fullName>
        <ecNumber evidence="3">3.2.1.18</ecNumber>
    </recommendedName>
</protein>